<dbReference type="PROSITE" id="PS50835">
    <property type="entry name" value="IG_LIKE"/>
    <property type="match status" value="2"/>
</dbReference>
<evidence type="ECO:0000256" key="2">
    <source>
        <dbReference type="ARBA" id="ARBA00022475"/>
    </source>
</evidence>
<dbReference type="SMART" id="SM00408">
    <property type="entry name" value="IGc2"/>
    <property type="match status" value="2"/>
</dbReference>
<dbReference type="PANTHER" id="PTHR12231:SF253">
    <property type="entry name" value="DPR-INTERACTING PROTEIN ETA, ISOFORM B-RELATED"/>
    <property type="match status" value="1"/>
</dbReference>
<comment type="subcellular location">
    <subcellularLocation>
        <location evidence="1">Cell membrane</location>
    </subcellularLocation>
</comment>
<dbReference type="PANTHER" id="PTHR12231">
    <property type="entry name" value="CTX-RELATED TYPE I TRANSMEMBRANE PROTEIN"/>
    <property type="match status" value="1"/>
</dbReference>
<protein>
    <submittedName>
        <fullName evidence="13">Lachesin</fullName>
    </submittedName>
</protein>
<dbReference type="InterPro" id="IPR036179">
    <property type="entry name" value="Ig-like_dom_sf"/>
</dbReference>
<dbReference type="InterPro" id="IPR013783">
    <property type="entry name" value="Ig-like_fold"/>
</dbReference>
<dbReference type="CDD" id="cd00096">
    <property type="entry name" value="Ig"/>
    <property type="match status" value="1"/>
</dbReference>
<dbReference type="GO" id="GO:0043005">
    <property type="term" value="C:neuron projection"/>
    <property type="evidence" value="ECO:0007669"/>
    <property type="project" value="TreeGrafter"/>
</dbReference>
<accession>A0A0M3K5L9</accession>
<dbReference type="Proteomes" id="UP000267096">
    <property type="component" value="Unassembled WGS sequence"/>
</dbReference>
<dbReference type="WBParaSite" id="ASIM_0001626001-mRNA-1">
    <property type="protein sequence ID" value="ASIM_0001626001-mRNA-1"/>
    <property type="gene ID" value="ASIM_0001626001"/>
</dbReference>
<reference evidence="11 12" key="2">
    <citation type="submission" date="2018-11" db="EMBL/GenBank/DDBJ databases">
        <authorList>
            <consortium name="Pathogen Informatics"/>
        </authorList>
    </citation>
    <scope>NUCLEOTIDE SEQUENCE [LARGE SCALE GENOMIC DNA]</scope>
</reference>
<dbReference type="AlphaFoldDB" id="A0A0M3K5L9"/>
<dbReference type="GO" id="GO:0005886">
    <property type="term" value="C:plasma membrane"/>
    <property type="evidence" value="ECO:0007669"/>
    <property type="project" value="UniProtKB-SubCell"/>
</dbReference>
<evidence type="ECO:0000256" key="4">
    <source>
        <dbReference type="ARBA" id="ARBA00022737"/>
    </source>
</evidence>
<evidence type="ECO:0000256" key="8">
    <source>
        <dbReference type="ARBA" id="ARBA00023319"/>
    </source>
</evidence>
<reference evidence="13" key="1">
    <citation type="submission" date="2017-02" db="UniProtKB">
        <authorList>
            <consortium name="WormBaseParasite"/>
        </authorList>
    </citation>
    <scope>IDENTIFICATION</scope>
</reference>
<keyword evidence="5" id="KW-0472">Membrane</keyword>
<feature type="domain" description="Ig-like" evidence="10">
    <location>
        <begin position="56"/>
        <end position="150"/>
    </location>
</feature>
<evidence type="ECO:0000313" key="12">
    <source>
        <dbReference type="Proteomes" id="UP000267096"/>
    </source>
</evidence>
<evidence type="ECO:0000256" key="3">
    <source>
        <dbReference type="ARBA" id="ARBA00022729"/>
    </source>
</evidence>
<dbReference type="Pfam" id="PF13927">
    <property type="entry name" value="Ig_3"/>
    <property type="match status" value="2"/>
</dbReference>
<feature type="compositionally biased region" description="Polar residues" evidence="9">
    <location>
        <begin position="301"/>
        <end position="317"/>
    </location>
</feature>
<dbReference type="OrthoDB" id="6159398at2759"/>
<dbReference type="FunFam" id="2.60.40.10:FF:000032">
    <property type="entry name" value="palladin isoform X1"/>
    <property type="match status" value="1"/>
</dbReference>
<dbReference type="SUPFAM" id="SSF48726">
    <property type="entry name" value="Immunoglobulin"/>
    <property type="match status" value="3"/>
</dbReference>
<gene>
    <name evidence="11" type="ORF">ASIM_LOCUS15667</name>
</gene>
<organism evidence="13">
    <name type="scientific">Anisakis simplex</name>
    <name type="common">Herring worm</name>
    <dbReference type="NCBI Taxonomy" id="6269"/>
    <lineage>
        <taxon>Eukaryota</taxon>
        <taxon>Metazoa</taxon>
        <taxon>Ecdysozoa</taxon>
        <taxon>Nematoda</taxon>
        <taxon>Chromadorea</taxon>
        <taxon>Rhabditida</taxon>
        <taxon>Spirurina</taxon>
        <taxon>Ascaridomorpha</taxon>
        <taxon>Ascaridoidea</taxon>
        <taxon>Anisakidae</taxon>
        <taxon>Anisakis</taxon>
        <taxon>Anisakis simplex complex</taxon>
    </lineage>
</organism>
<evidence type="ECO:0000256" key="5">
    <source>
        <dbReference type="ARBA" id="ARBA00023136"/>
    </source>
</evidence>
<keyword evidence="8" id="KW-0393">Immunoglobulin domain</keyword>
<keyword evidence="12" id="KW-1185">Reference proteome</keyword>
<feature type="domain" description="Ig-like" evidence="10">
    <location>
        <begin position="153"/>
        <end position="246"/>
    </location>
</feature>
<dbReference type="InterPro" id="IPR003598">
    <property type="entry name" value="Ig_sub2"/>
</dbReference>
<dbReference type="InterPro" id="IPR007110">
    <property type="entry name" value="Ig-like_dom"/>
</dbReference>
<feature type="region of interest" description="Disordered" evidence="9">
    <location>
        <begin position="265"/>
        <end position="336"/>
    </location>
</feature>
<dbReference type="Gene3D" id="2.60.40.10">
    <property type="entry name" value="Immunoglobulins"/>
    <property type="match status" value="3"/>
</dbReference>
<proteinExistence type="predicted"/>
<dbReference type="EMBL" id="UYRR01032475">
    <property type="protein sequence ID" value="VDK55773.1"/>
    <property type="molecule type" value="Genomic_DNA"/>
</dbReference>
<keyword evidence="7" id="KW-0325">Glycoprotein</keyword>
<evidence type="ECO:0000313" key="11">
    <source>
        <dbReference type="EMBL" id="VDK55773.1"/>
    </source>
</evidence>
<name>A0A0M3K5L9_ANISI</name>
<dbReference type="InterPro" id="IPR051170">
    <property type="entry name" value="Neural/epithelial_adhesion"/>
</dbReference>
<evidence type="ECO:0000256" key="9">
    <source>
        <dbReference type="SAM" id="MobiDB-lite"/>
    </source>
</evidence>
<dbReference type="SMART" id="SM00409">
    <property type="entry name" value="IG"/>
    <property type="match status" value="2"/>
</dbReference>
<evidence type="ECO:0000256" key="7">
    <source>
        <dbReference type="ARBA" id="ARBA00023180"/>
    </source>
</evidence>
<keyword evidence="3" id="KW-0732">Signal</keyword>
<evidence type="ECO:0000313" key="13">
    <source>
        <dbReference type="WBParaSite" id="ASIM_0001626001-mRNA-1"/>
    </source>
</evidence>
<evidence type="ECO:0000256" key="6">
    <source>
        <dbReference type="ARBA" id="ARBA00023157"/>
    </source>
</evidence>
<dbReference type="FunFam" id="2.60.40.10:FF:000328">
    <property type="entry name" value="CLUMA_CG000981, isoform A"/>
    <property type="match status" value="1"/>
</dbReference>
<keyword evidence="4" id="KW-0677">Repeat</keyword>
<feature type="compositionally biased region" description="Acidic residues" evidence="9">
    <location>
        <begin position="265"/>
        <end position="300"/>
    </location>
</feature>
<evidence type="ECO:0000259" key="10">
    <source>
        <dbReference type="PROSITE" id="PS50835"/>
    </source>
</evidence>
<sequence>VFRQRDKYEVRPRVNGNEWVLVVKNVQENDIGGYSCQLNTDPVLSRVGFLHLRVPPYVARTTASAVEVREGHNVTLSCRAFGNPTPTVIWRRQDRQIIRFNGATGYGASVFNGTDLVLTKVSRKHMSEYVCVASNGIPPDESWSVKLHVTFEPIVIPQSKVVIASRGAQARLVCNVEAWPRPTMTWEKDGEELFDSTNYAMSEQVSEKYRSVHILTIKHLSADHFGTYRCTALNDNGIHFADIVLKEGQGSPRSNLVLLTEGSGLDEDAEQSDDGDSDNEPGDGDEDGDYEDLDSDDGSEVETTAQTERLPTTSSIAPPSYFRRPYIHPRQGGVYV</sequence>
<evidence type="ECO:0000256" key="1">
    <source>
        <dbReference type="ARBA" id="ARBA00004236"/>
    </source>
</evidence>
<keyword evidence="6" id="KW-1015">Disulfide bond</keyword>
<dbReference type="InterPro" id="IPR003599">
    <property type="entry name" value="Ig_sub"/>
</dbReference>
<keyword evidence="2" id="KW-1003">Cell membrane</keyword>